<dbReference type="SUPFAM" id="SSF55874">
    <property type="entry name" value="ATPase domain of HSP90 chaperone/DNA topoisomerase II/histidine kinase"/>
    <property type="match status" value="1"/>
</dbReference>
<organism evidence="13 14">
    <name type="scientific">Anaerococcus octavius</name>
    <dbReference type="NCBI Taxonomy" id="54007"/>
    <lineage>
        <taxon>Bacteria</taxon>
        <taxon>Bacillati</taxon>
        <taxon>Bacillota</taxon>
        <taxon>Tissierellia</taxon>
        <taxon>Tissierellales</taxon>
        <taxon>Peptoniphilaceae</taxon>
        <taxon>Anaerococcus</taxon>
    </lineage>
</organism>
<dbReference type="PANTHER" id="PTHR45528">
    <property type="entry name" value="SENSOR HISTIDINE KINASE CPXA"/>
    <property type="match status" value="1"/>
</dbReference>
<comment type="subcellular location">
    <subcellularLocation>
        <location evidence="2">Membrane</location>
        <topology evidence="2">Multi-pass membrane protein</topology>
    </subcellularLocation>
</comment>
<dbReference type="SMART" id="SM00387">
    <property type="entry name" value="HATPase_c"/>
    <property type="match status" value="1"/>
</dbReference>
<sequence length="461" mass="53712">MGNRKSLGSLISKYAILEIIYSAFVLIFFAILFNILVNSNFIYPANHAEVNIFKVEELLKKDDFNPADIPYYYDYKYYKDGQEVENTIDQKYQNHVKNAENTGISYTNSIIYAKYFKKLTYKDKNLILAYQVSPILASEKLYNKFKNVELLYLFFFFIIWLMGFIFLIRKTQRIIKSEINLIATSNENIRNMNLDYDRKNSKYIEIQGVLDSLDIMARDLKKSLHDQWQTEKNQKNLIESITHDIRTPITLIKGNTELLKEESNSSQIEYINGLETGIDRLEIYIKKLNTFSKNMTYKSQVVNENVIDYWIELARTITNTEKIELVITNNDATDIKLNKEDIARALQNIIVNACEHNPKDSNVYLSFEDQNDFYTISVKDNGEGFTKEILDKGPQKNLTTKDDKMNHGHGLIIVDELVKNNNGRLEISNYKENTKSGGEVKMTFEKWGCCKSPNIEKRRGN</sequence>
<dbReference type="Proteomes" id="UP000255124">
    <property type="component" value="Unassembled WGS sequence"/>
</dbReference>
<dbReference type="Pfam" id="PF02518">
    <property type="entry name" value="HATPase_c"/>
    <property type="match status" value="1"/>
</dbReference>
<dbReference type="InterPro" id="IPR003661">
    <property type="entry name" value="HisK_dim/P_dom"/>
</dbReference>
<comment type="catalytic activity">
    <reaction evidence="1">
        <text>ATP + protein L-histidine = ADP + protein N-phospho-L-histidine.</text>
        <dbReference type="EC" id="2.7.13.3"/>
    </reaction>
</comment>
<dbReference type="EMBL" id="UFTA01000002">
    <property type="protein sequence ID" value="SUU93004.1"/>
    <property type="molecule type" value="Genomic_DNA"/>
</dbReference>
<evidence type="ECO:0000313" key="13">
    <source>
        <dbReference type="EMBL" id="SUU93004.1"/>
    </source>
</evidence>
<proteinExistence type="predicted"/>
<dbReference type="RefSeq" id="WP_115595608.1">
    <property type="nucleotide sequence ID" value="NZ_UFTA01000002.1"/>
</dbReference>
<dbReference type="InterPro" id="IPR050398">
    <property type="entry name" value="HssS/ArlS-like"/>
</dbReference>
<evidence type="ECO:0000256" key="7">
    <source>
        <dbReference type="ARBA" id="ARBA00022777"/>
    </source>
</evidence>
<dbReference type="CDD" id="cd00082">
    <property type="entry name" value="HisKA"/>
    <property type="match status" value="1"/>
</dbReference>
<evidence type="ECO:0000256" key="8">
    <source>
        <dbReference type="ARBA" id="ARBA00022989"/>
    </source>
</evidence>
<dbReference type="Gene3D" id="3.30.565.10">
    <property type="entry name" value="Histidine kinase-like ATPase, C-terminal domain"/>
    <property type="match status" value="1"/>
</dbReference>
<feature type="transmembrane region" description="Helical" evidence="11">
    <location>
        <begin position="150"/>
        <end position="168"/>
    </location>
</feature>
<accession>A0A380WXT7</accession>
<evidence type="ECO:0000256" key="4">
    <source>
        <dbReference type="ARBA" id="ARBA00022553"/>
    </source>
</evidence>
<gene>
    <name evidence="13" type="primary">phoR</name>
    <name evidence="13" type="ORF">NCTC9810_01354</name>
</gene>
<evidence type="ECO:0000256" key="5">
    <source>
        <dbReference type="ARBA" id="ARBA00022679"/>
    </source>
</evidence>
<keyword evidence="5 13" id="KW-0808">Transferase</keyword>
<keyword evidence="4" id="KW-0597">Phosphoprotein</keyword>
<evidence type="ECO:0000256" key="6">
    <source>
        <dbReference type="ARBA" id="ARBA00022692"/>
    </source>
</evidence>
<dbReference type="SMART" id="SM00388">
    <property type="entry name" value="HisKA"/>
    <property type="match status" value="1"/>
</dbReference>
<dbReference type="PANTHER" id="PTHR45528:SF8">
    <property type="entry name" value="HISTIDINE KINASE"/>
    <property type="match status" value="1"/>
</dbReference>
<dbReference type="GO" id="GO:0005886">
    <property type="term" value="C:plasma membrane"/>
    <property type="evidence" value="ECO:0007669"/>
    <property type="project" value="TreeGrafter"/>
</dbReference>
<dbReference type="Gene3D" id="1.10.287.130">
    <property type="match status" value="1"/>
</dbReference>
<keyword evidence="9" id="KW-0902">Two-component regulatory system</keyword>
<dbReference type="InterPro" id="IPR008358">
    <property type="entry name" value="Sig_transdc_His_kin/Pase_MprB"/>
</dbReference>
<dbReference type="SUPFAM" id="SSF47384">
    <property type="entry name" value="Homodimeric domain of signal transducing histidine kinase"/>
    <property type="match status" value="1"/>
</dbReference>
<keyword evidence="7" id="KW-0418">Kinase</keyword>
<evidence type="ECO:0000256" key="3">
    <source>
        <dbReference type="ARBA" id="ARBA00012438"/>
    </source>
</evidence>
<keyword evidence="10 11" id="KW-0472">Membrane</keyword>
<dbReference type="Pfam" id="PF00512">
    <property type="entry name" value="HisKA"/>
    <property type="match status" value="1"/>
</dbReference>
<evidence type="ECO:0000259" key="12">
    <source>
        <dbReference type="PROSITE" id="PS50109"/>
    </source>
</evidence>
<evidence type="ECO:0000256" key="2">
    <source>
        <dbReference type="ARBA" id="ARBA00004141"/>
    </source>
</evidence>
<dbReference type="PROSITE" id="PS50109">
    <property type="entry name" value="HIS_KIN"/>
    <property type="match status" value="1"/>
</dbReference>
<dbReference type="EC" id="2.7.13.3" evidence="3"/>
<evidence type="ECO:0000256" key="9">
    <source>
        <dbReference type="ARBA" id="ARBA00023012"/>
    </source>
</evidence>
<keyword evidence="8 11" id="KW-1133">Transmembrane helix</keyword>
<dbReference type="PRINTS" id="PR01780">
    <property type="entry name" value="LANTIREGPROT"/>
</dbReference>
<dbReference type="InterPro" id="IPR036097">
    <property type="entry name" value="HisK_dim/P_sf"/>
</dbReference>
<evidence type="ECO:0000256" key="11">
    <source>
        <dbReference type="SAM" id="Phobius"/>
    </source>
</evidence>
<dbReference type="InterPro" id="IPR005467">
    <property type="entry name" value="His_kinase_dom"/>
</dbReference>
<feature type="domain" description="Histidine kinase" evidence="12">
    <location>
        <begin position="240"/>
        <end position="448"/>
    </location>
</feature>
<dbReference type="AlphaFoldDB" id="A0A380WXT7"/>
<evidence type="ECO:0000313" key="14">
    <source>
        <dbReference type="Proteomes" id="UP000255124"/>
    </source>
</evidence>
<feature type="transmembrane region" description="Helical" evidence="11">
    <location>
        <begin position="14"/>
        <end position="37"/>
    </location>
</feature>
<dbReference type="InterPro" id="IPR036890">
    <property type="entry name" value="HATPase_C_sf"/>
</dbReference>
<keyword evidence="6 11" id="KW-0812">Transmembrane</keyword>
<dbReference type="InterPro" id="IPR003594">
    <property type="entry name" value="HATPase_dom"/>
</dbReference>
<dbReference type="GO" id="GO:0000155">
    <property type="term" value="F:phosphorelay sensor kinase activity"/>
    <property type="evidence" value="ECO:0007669"/>
    <property type="project" value="InterPro"/>
</dbReference>
<protein>
    <recommendedName>
        <fullName evidence="3">histidine kinase</fullName>
        <ecNumber evidence="3">2.7.13.3</ecNumber>
    </recommendedName>
</protein>
<dbReference type="OrthoDB" id="84942at2"/>
<reference evidence="13 14" key="1">
    <citation type="submission" date="2018-06" db="EMBL/GenBank/DDBJ databases">
        <authorList>
            <consortium name="Pathogen Informatics"/>
            <person name="Doyle S."/>
        </authorList>
    </citation>
    <scope>NUCLEOTIDE SEQUENCE [LARGE SCALE GENOMIC DNA]</scope>
    <source>
        <strain evidence="13 14">NCTC9810</strain>
    </source>
</reference>
<evidence type="ECO:0000256" key="10">
    <source>
        <dbReference type="ARBA" id="ARBA00023136"/>
    </source>
</evidence>
<evidence type="ECO:0000256" key="1">
    <source>
        <dbReference type="ARBA" id="ARBA00000085"/>
    </source>
</evidence>
<name>A0A380WXT7_9FIRM</name>